<feature type="domain" description="Aromatic-ring-hydroxylating dioxygenase alpha subunit C-terminal" evidence="1">
    <location>
        <begin position="29"/>
        <end position="270"/>
    </location>
</feature>
<dbReference type="GO" id="GO:0005506">
    <property type="term" value="F:iron ion binding"/>
    <property type="evidence" value="ECO:0007669"/>
    <property type="project" value="InterPro"/>
</dbReference>
<evidence type="ECO:0000259" key="1">
    <source>
        <dbReference type="Pfam" id="PF00848"/>
    </source>
</evidence>
<protein>
    <recommendedName>
        <fullName evidence="1">Aromatic-ring-hydroxylating dioxygenase alpha subunit C-terminal domain-containing protein</fullName>
    </recommendedName>
</protein>
<dbReference type="InterPro" id="IPR015879">
    <property type="entry name" value="Ring_hydroxy_dOase_asu_C_dom"/>
</dbReference>
<dbReference type="AlphaFoldDB" id="A0A382X5L8"/>
<dbReference type="SUPFAM" id="SSF55961">
    <property type="entry name" value="Bet v1-like"/>
    <property type="match status" value="1"/>
</dbReference>
<dbReference type="GO" id="GO:0051537">
    <property type="term" value="F:2 iron, 2 sulfur cluster binding"/>
    <property type="evidence" value="ECO:0007669"/>
    <property type="project" value="InterPro"/>
</dbReference>
<dbReference type="Gene3D" id="3.90.380.10">
    <property type="entry name" value="Naphthalene 1,2-dioxygenase Alpha Subunit, Chain A, domain 1"/>
    <property type="match status" value="1"/>
</dbReference>
<name>A0A382X5L8_9ZZZZ</name>
<gene>
    <name evidence="2" type="ORF">METZ01_LOCUS419087</name>
</gene>
<proteinExistence type="predicted"/>
<organism evidence="2">
    <name type="scientific">marine metagenome</name>
    <dbReference type="NCBI Taxonomy" id="408172"/>
    <lineage>
        <taxon>unclassified sequences</taxon>
        <taxon>metagenomes</taxon>
        <taxon>ecological metagenomes</taxon>
    </lineage>
</organism>
<dbReference type="EMBL" id="UINC01165057">
    <property type="protein sequence ID" value="SVD66233.1"/>
    <property type="molecule type" value="Genomic_DNA"/>
</dbReference>
<evidence type="ECO:0000313" key="2">
    <source>
        <dbReference type="EMBL" id="SVD66233.1"/>
    </source>
</evidence>
<accession>A0A382X5L8</accession>
<sequence>MEAMNFDNFIGLIKKRLEPYHFEKMLLIKHQTVLLEANWKTVRDNFLEQYHVDFIHPQHASIVDCHNSVNEMFPYGHSCSMVQGSITNSRYPVPEEVPDFLIPSLKGVGLNPKEFKGKVGEIRQILQKKKRKLGKEIGFDYSEFNDGQITDVWQYDIFPNTFMTIQAEELWIYGPSPHSFDPNKCSFTKWTLQVRDDLLIDKKRGINLANRWDDSSANSQKKLLNGIRPEHEIYRREDILSGKYSMTPTIDQDIQYLNDMQSGLHSRGFKTAV</sequence>
<feature type="non-terminal residue" evidence="2">
    <location>
        <position position="273"/>
    </location>
</feature>
<reference evidence="2" key="1">
    <citation type="submission" date="2018-05" db="EMBL/GenBank/DDBJ databases">
        <authorList>
            <person name="Lanie J.A."/>
            <person name="Ng W.-L."/>
            <person name="Kazmierczak K.M."/>
            <person name="Andrzejewski T.M."/>
            <person name="Davidsen T.M."/>
            <person name="Wayne K.J."/>
            <person name="Tettelin H."/>
            <person name="Glass J.I."/>
            <person name="Rusch D."/>
            <person name="Podicherti R."/>
            <person name="Tsui H.-C.T."/>
            <person name="Winkler M.E."/>
        </authorList>
    </citation>
    <scope>NUCLEOTIDE SEQUENCE</scope>
</reference>
<dbReference type="Pfam" id="PF00848">
    <property type="entry name" value="Ring_hydroxyl_A"/>
    <property type="match status" value="1"/>
</dbReference>